<dbReference type="PANTHER" id="PTHR10210:SF41">
    <property type="entry name" value="RIBOSE-PHOSPHATE PYROPHOSPHOKINASE 1, CHLOROPLASTIC"/>
    <property type="match status" value="1"/>
</dbReference>
<dbReference type="GO" id="GO:0005524">
    <property type="term" value="F:ATP binding"/>
    <property type="evidence" value="ECO:0007669"/>
    <property type="project" value="UniProtKB-KW"/>
</dbReference>
<dbReference type="GO" id="GO:0009156">
    <property type="term" value="P:ribonucleoside monophosphate biosynthetic process"/>
    <property type="evidence" value="ECO:0007669"/>
    <property type="project" value="InterPro"/>
</dbReference>
<evidence type="ECO:0000256" key="1">
    <source>
        <dbReference type="ARBA" id="ARBA00004996"/>
    </source>
</evidence>
<dbReference type="InterPro" id="IPR000836">
    <property type="entry name" value="PRTase_dom"/>
</dbReference>
<reference evidence="14 15" key="1">
    <citation type="submission" date="2018-07" db="EMBL/GenBank/DDBJ databases">
        <title>Genomic Encyclopedia of Type Strains, Phase IV (KMG-IV): sequencing the most valuable type-strain genomes for metagenomic binning, comparative biology and taxonomic classification.</title>
        <authorList>
            <person name="Goeker M."/>
        </authorList>
    </citation>
    <scope>NUCLEOTIDE SEQUENCE [LARGE SCALE GENOMIC DNA]</scope>
    <source>
        <strain evidence="14 15">DSM 27696</strain>
    </source>
</reference>
<protein>
    <recommendedName>
        <fullName evidence="12">Putative ribose-phosphate pyrophosphokinase</fullName>
        <shortName evidence="12">RPPK</shortName>
        <ecNumber evidence="12">2.7.6.1</ecNumber>
    </recommendedName>
    <alternativeName>
        <fullName evidence="12">5-phospho-D-ribosyl alpha-1-diphosphate synthase</fullName>
    </alternativeName>
    <alternativeName>
        <fullName evidence="12">Phosphoribosyl diphosphate synthase</fullName>
    </alternativeName>
    <alternativeName>
        <fullName evidence="12">Phosphoribosyl pyrophosphate synthase</fullName>
        <shortName evidence="12">P-Rib-PP synthase</shortName>
        <shortName evidence="12">PRPP synthase</shortName>
        <shortName evidence="12">PRPPase</shortName>
    </alternativeName>
</protein>
<dbReference type="InterPro" id="IPR037515">
    <property type="entry name" value="Rib-P_diPkinase_bac"/>
</dbReference>
<keyword evidence="12" id="KW-0963">Cytoplasm</keyword>
<dbReference type="OrthoDB" id="9777067at2"/>
<dbReference type="UniPathway" id="UPA00087">
    <property type="reaction ID" value="UER00172"/>
</dbReference>
<dbReference type="NCBIfam" id="TIGR01251">
    <property type="entry name" value="ribP_PPkin"/>
    <property type="match status" value="1"/>
</dbReference>
<dbReference type="Gene3D" id="3.40.50.2020">
    <property type="match status" value="2"/>
</dbReference>
<comment type="function">
    <text evidence="10 12">Involved in the biosynthesis of the central metabolite phospho-alpha-D-ribosyl-1-pyrophosphate (PRPP) via the transfer of pyrophosphoryl group from ATP to 1-hydroxyl of ribose-5-phosphate (Rib-5-P).</text>
</comment>
<keyword evidence="2 12" id="KW-0808">Transferase</keyword>
<organism evidence="14 15">
    <name type="scientific">Saliterribacillus persicus</name>
    <dbReference type="NCBI Taxonomy" id="930114"/>
    <lineage>
        <taxon>Bacteria</taxon>
        <taxon>Bacillati</taxon>
        <taxon>Bacillota</taxon>
        <taxon>Bacilli</taxon>
        <taxon>Bacillales</taxon>
        <taxon>Bacillaceae</taxon>
        <taxon>Saliterribacillus</taxon>
    </lineage>
</organism>
<proteinExistence type="inferred from homology"/>
<dbReference type="AlphaFoldDB" id="A0A368Y4Z3"/>
<evidence type="ECO:0000256" key="4">
    <source>
        <dbReference type="ARBA" id="ARBA00022727"/>
    </source>
</evidence>
<dbReference type="PANTHER" id="PTHR10210">
    <property type="entry name" value="RIBOSE-PHOSPHATE DIPHOSPHOKINASE FAMILY MEMBER"/>
    <property type="match status" value="1"/>
</dbReference>
<dbReference type="InterPro" id="IPR029057">
    <property type="entry name" value="PRTase-like"/>
</dbReference>
<comment type="similarity">
    <text evidence="11 12">Belongs to the ribose-phosphate pyrophosphokinase family. Class I subfamily.</text>
</comment>
<dbReference type="GO" id="GO:0000287">
    <property type="term" value="F:magnesium ion binding"/>
    <property type="evidence" value="ECO:0007669"/>
    <property type="project" value="UniProtKB-UniRule"/>
</dbReference>
<feature type="binding site" evidence="12">
    <location>
        <position position="223"/>
    </location>
    <ligand>
        <name>D-ribose 5-phosphate</name>
        <dbReference type="ChEBI" id="CHEBI:78346"/>
    </ligand>
</feature>
<dbReference type="GO" id="GO:0006015">
    <property type="term" value="P:5-phosphoribose 1-diphosphate biosynthetic process"/>
    <property type="evidence" value="ECO:0007669"/>
    <property type="project" value="UniProtKB-UniRule"/>
</dbReference>
<sequence>MSTSYHNSNLKVFALNSNLALAEEIAKEIGIDLGKSAVKTFSDGEVQINIEESIRGCDVYVIQSTSEPVNNHIMELLIMIDALKRASAKTINLVIPYFGYARQDRKARAREPITAKLVADLIQKAGATRVISIDLHAPQAQGFFNIPVDPVTAVPIISDYLAEKNLEDIVVVSPDHGSVSRARQLADLLKAPIAIIDRRGPRENASSINIVGDIKGKTTIIIDDIIDTGRRITSASKALIENGAKEVYACTTHPVLSGLALSNVQNAPIKELIVTNSIELSEEKRIDKITQLTVAPVVAEAIVRLYEQQSVSSLYI</sequence>
<evidence type="ECO:0000256" key="11">
    <source>
        <dbReference type="ARBA" id="ARBA00061444"/>
    </source>
</evidence>
<evidence type="ECO:0000313" key="15">
    <source>
        <dbReference type="Proteomes" id="UP000252585"/>
    </source>
</evidence>
<dbReference type="HAMAP" id="MF_00583_B">
    <property type="entry name" value="RibP_PPkinase_B"/>
    <property type="match status" value="1"/>
</dbReference>
<dbReference type="FunFam" id="3.40.50.2020:FF:000001">
    <property type="entry name" value="Ribose-phosphate pyrophosphokinase"/>
    <property type="match status" value="1"/>
</dbReference>
<dbReference type="GO" id="GO:0016301">
    <property type="term" value="F:kinase activity"/>
    <property type="evidence" value="ECO:0007669"/>
    <property type="project" value="UniProtKB-KW"/>
</dbReference>
<dbReference type="Proteomes" id="UP000252585">
    <property type="component" value="Unassembled WGS sequence"/>
</dbReference>
<keyword evidence="6 12" id="KW-0418">Kinase</keyword>
<dbReference type="Pfam" id="PF13793">
    <property type="entry name" value="Pribosyltran_N"/>
    <property type="match status" value="1"/>
</dbReference>
<evidence type="ECO:0000256" key="8">
    <source>
        <dbReference type="ARBA" id="ARBA00022842"/>
    </source>
</evidence>
<dbReference type="Pfam" id="PF14572">
    <property type="entry name" value="Pribosyl_synth"/>
    <property type="match status" value="1"/>
</dbReference>
<comment type="subcellular location">
    <subcellularLocation>
        <location evidence="12">Cytoplasm</location>
    </subcellularLocation>
</comment>
<dbReference type="NCBIfam" id="NF002618">
    <property type="entry name" value="PRK02269.1"/>
    <property type="match status" value="1"/>
</dbReference>
<dbReference type="InterPro" id="IPR005946">
    <property type="entry name" value="Rib-P_diPkinase"/>
</dbReference>
<feature type="domain" description="Ribose-phosphate pyrophosphokinase N-terminal" evidence="13">
    <location>
        <begin position="10"/>
        <end position="126"/>
    </location>
</feature>
<keyword evidence="8 12" id="KW-0460">Magnesium</keyword>
<evidence type="ECO:0000259" key="13">
    <source>
        <dbReference type="Pfam" id="PF13793"/>
    </source>
</evidence>
<evidence type="ECO:0000256" key="7">
    <source>
        <dbReference type="ARBA" id="ARBA00022840"/>
    </source>
</evidence>
<feature type="binding site" evidence="12">
    <location>
        <position position="175"/>
    </location>
    <ligand>
        <name>Mg(2+)</name>
        <dbReference type="ChEBI" id="CHEBI:18420"/>
    </ligand>
</feature>
<dbReference type="RefSeq" id="WP_114351925.1">
    <property type="nucleotide sequence ID" value="NZ_QPJJ01000003.1"/>
</dbReference>
<gene>
    <name evidence="12" type="primary">prs</name>
    <name evidence="14" type="ORF">DFR57_103105</name>
</gene>
<evidence type="ECO:0000256" key="10">
    <source>
        <dbReference type="ARBA" id="ARBA00054914"/>
    </source>
</evidence>
<comment type="cofactor">
    <cofactor evidence="12">
        <name>Mg(2+)</name>
        <dbReference type="ChEBI" id="CHEBI:18420"/>
    </cofactor>
    <text evidence="12">Binds 2 Mg(2+) ions per subunit.</text>
</comment>
<comment type="caution">
    <text evidence="12">Part of a set of proteins in which some residues (ACT_SITE, NP_BIND, REGION and BINDING) are not conserved.</text>
</comment>
<evidence type="ECO:0000256" key="3">
    <source>
        <dbReference type="ARBA" id="ARBA00022723"/>
    </source>
</evidence>
<dbReference type="InterPro" id="IPR029099">
    <property type="entry name" value="Pribosyltran_N"/>
</dbReference>
<dbReference type="SMART" id="SM01400">
    <property type="entry name" value="Pribosyltran_N"/>
    <property type="match status" value="1"/>
</dbReference>
<comment type="caution">
    <text evidence="14">The sequence shown here is derived from an EMBL/GenBank/DDBJ whole genome shotgun (WGS) entry which is preliminary data.</text>
</comment>
<dbReference type="InterPro" id="IPR000842">
    <property type="entry name" value="PRib_PP_synth_CS"/>
</dbReference>
<dbReference type="NCBIfam" id="NF002320">
    <property type="entry name" value="PRK01259.1"/>
    <property type="match status" value="1"/>
</dbReference>
<dbReference type="EC" id="2.7.6.1" evidence="12"/>
<dbReference type="GO" id="GO:0005737">
    <property type="term" value="C:cytoplasm"/>
    <property type="evidence" value="ECO:0007669"/>
    <property type="project" value="UniProtKB-SubCell"/>
</dbReference>
<keyword evidence="7 12" id="KW-0067">ATP-binding</keyword>
<keyword evidence="3 12" id="KW-0479">Metal-binding</keyword>
<dbReference type="CDD" id="cd06223">
    <property type="entry name" value="PRTases_typeI"/>
    <property type="match status" value="1"/>
</dbReference>
<comment type="caution">
    <text evidence="12">Lacks conserved residue(s) required for the propagation of feature annotation.</text>
</comment>
<accession>A0A368Y4Z3</accession>
<dbReference type="GO" id="GO:0006164">
    <property type="term" value="P:purine nucleotide biosynthetic process"/>
    <property type="evidence" value="ECO:0007669"/>
    <property type="project" value="TreeGrafter"/>
</dbReference>
<comment type="pathway">
    <text evidence="1 12">Metabolic intermediate biosynthesis; 5-phospho-alpha-D-ribose 1-diphosphate biosynthesis; 5-phospho-alpha-D-ribose 1-diphosphate from D-ribose 5-phosphate (route I): step 1/1.</text>
</comment>
<dbReference type="GO" id="GO:0004749">
    <property type="term" value="F:ribose phosphate diphosphokinase activity"/>
    <property type="evidence" value="ECO:0007669"/>
    <property type="project" value="UniProtKB-UniRule"/>
</dbReference>
<dbReference type="EMBL" id="QPJJ01000003">
    <property type="protein sequence ID" value="RCW74809.1"/>
    <property type="molecule type" value="Genomic_DNA"/>
</dbReference>
<evidence type="ECO:0000256" key="9">
    <source>
        <dbReference type="ARBA" id="ARBA00049535"/>
    </source>
</evidence>
<feature type="binding site" evidence="12">
    <location>
        <position position="136"/>
    </location>
    <ligand>
        <name>Mg(2+)</name>
        <dbReference type="ChEBI" id="CHEBI:18420"/>
    </ligand>
</feature>
<comment type="subunit">
    <text evidence="12">Homohexamer.</text>
</comment>
<evidence type="ECO:0000256" key="2">
    <source>
        <dbReference type="ARBA" id="ARBA00022679"/>
    </source>
</evidence>
<evidence type="ECO:0000256" key="5">
    <source>
        <dbReference type="ARBA" id="ARBA00022741"/>
    </source>
</evidence>
<keyword evidence="15" id="KW-1185">Reference proteome</keyword>
<evidence type="ECO:0000256" key="6">
    <source>
        <dbReference type="ARBA" id="ARBA00022777"/>
    </source>
</evidence>
<comment type="catalytic activity">
    <reaction evidence="9 12">
        <text>D-ribose 5-phosphate + ATP = 5-phospho-alpha-D-ribose 1-diphosphate + AMP + H(+)</text>
        <dbReference type="Rhea" id="RHEA:15609"/>
        <dbReference type="ChEBI" id="CHEBI:15378"/>
        <dbReference type="ChEBI" id="CHEBI:30616"/>
        <dbReference type="ChEBI" id="CHEBI:58017"/>
        <dbReference type="ChEBI" id="CHEBI:78346"/>
        <dbReference type="ChEBI" id="CHEBI:456215"/>
        <dbReference type="EC" id="2.7.6.1"/>
    </reaction>
</comment>
<keyword evidence="4 12" id="KW-0545">Nucleotide biosynthesis</keyword>
<feature type="binding site" evidence="12">
    <location>
        <begin position="102"/>
        <end position="103"/>
    </location>
    <ligand>
        <name>ATP</name>
        <dbReference type="ChEBI" id="CHEBI:30616"/>
    </ligand>
</feature>
<dbReference type="GO" id="GO:0002189">
    <property type="term" value="C:ribose phosphate diphosphokinase complex"/>
    <property type="evidence" value="ECO:0007669"/>
    <property type="project" value="TreeGrafter"/>
</dbReference>
<evidence type="ECO:0000313" key="14">
    <source>
        <dbReference type="EMBL" id="RCW74809.1"/>
    </source>
</evidence>
<dbReference type="SUPFAM" id="SSF53271">
    <property type="entry name" value="PRTase-like"/>
    <property type="match status" value="1"/>
</dbReference>
<feature type="binding site" evidence="12">
    <location>
        <begin position="43"/>
        <end position="45"/>
    </location>
    <ligand>
        <name>ATP</name>
        <dbReference type="ChEBI" id="CHEBI:30616"/>
    </ligand>
</feature>
<dbReference type="PROSITE" id="PS00114">
    <property type="entry name" value="PRPP_SYNTHASE"/>
    <property type="match status" value="1"/>
</dbReference>
<keyword evidence="5 12" id="KW-0547">Nucleotide-binding</keyword>
<evidence type="ECO:0000256" key="12">
    <source>
        <dbReference type="HAMAP-Rule" id="MF_00583"/>
    </source>
</evidence>
<name>A0A368Y4Z3_9BACI</name>